<dbReference type="NCBIfam" id="TIGR00132">
    <property type="entry name" value="gatA"/>
    <property type="match status" value="1"/>
</dbReference>
<comment type="similarity">
    <text evidence="1 7">Belongs to the amidase family. GatA subfamily.</text>
</comment>
<accession>A0A1F8AZ55</accession>
<dbReference type="InterPro" id="IPR020556">
    <property type="entry name" value="Amidase_CS"/>
</dbReference>
<dbReference type="GO" id="GO:0006412">
    <property type="term" value="P:translation"/>
    <property type="evidence" value="ECO:0007669"/>
    <property type="project" value="UniProtKB-UniRule"/>
</dbReference>
<evidence type="ECO:0000313" key="9">
    <source>
        <dbReference type="EMBL" id="OGM57044.1"/>
    </source>
</evidence>
<sequence>MDTPLTIKETQEGLLKGKFTAVGLVDSYLERINKHNKDLNAFLAVCEEEAYKKAKEVDERIKSLKEKAFTDFPLLGITVSYKDLFLTKGVRTTAGSKVLQDYVPPYSATVVERLEKAGCIMLGKTNCDAWAHGASGENSDFGPTRNPWNKDFVPGGSSSGSAASVAANLTLISTGTDTGGSIRQPANFCGVVGLKPTYGAVSRYGIVAMGSSVDSIGHFSRSVEDSEAIFNVTKGEDGKDGTVKDATFMAPKAKMRLGIPKEYFIEGLDKEVEKGVLASSEVFKKEGVELVDVSLPHTKYAISVYYIVQPAEVSSNLGRYDGIRYGKDRGSFGAEAKRRIMLGSYVLSAGYYDAYYLKAQKVRSKIIKDFEGAFAKVDAIIAPVSPTPPFALGEKSGSPLQMYLADILTVAGNLAGIPGLAVPSGFTKKGLPLGFQLLGPRFSEYVLFELGKLYQKATNYEPKAAF</sequence>
<dbReference type="GO" id="GO:0005524">
    <property type="term" value="F:ATP binding"/>
    <property type="evidence" value="ECO:0007669"/>
    <property type="project" value="UniProtKB-KW"/>
</dbReference>
<organism evidence="9 10">
    <name type="scientific">Candidatus Woesebacteria bacterium RIFCSPHIGHO2_12_FULL_46_16</name>
    <dbReference type="NCBI Taxonomy" id="1802513"/>
    <lineage>
        <taxon>Bacteria</taxon>
        <taxon>Candidatus Woeseibacteriota</taxon>
    </lineage>
</organism>
<keyword evidence="2 7" id="KW-0436">Ligase</keyword>
<dbReference type="GO" id="GO:0050567">
    <property type="term" value="F:glutaminyl-tRNA synthase (glutamine-hydrolyzing) activity"/>
    <property type="evidence" value="ECO:0007669"/>
    <property type="project" value="UniProtKB-UniRule"/>
</dbReference>
<name>A0A1F8AZ55_9BACT</name>
<evidence type="ECO:0000256" key="5">
    <source>
        <dbReference type="ARBA" id="ARBA00022917"/>
    </source>
</evidence>
<comment type="caution">
    <text evidence="9">The sequence shown here is derived from an EMBL/GenBank/DDBJ whole genome shotgun (WGS) entry which is preliminary data.</text>
</comment>
<keyword evidence="5 7" id="KW-0648">Protein biosynthesis</keyword>
<reference evidence="9 10" key="1">
    <citation type="journal article" date="2016" name="Nat. Commun.">
        <title>Thousands of microbial genomes shed light on interconnected biogeochemical processes in an aquifer system.</title>
        <authorList>
            <person name="Anantharaman K."/>
            <person name="Brown C.T."/>
            <person name="Hug L.A."/>
            <person name="Sharon I."/>
            <person name="Castelle C.J."/>
            <person name="Probst A.J."/>
            <person name="Thomas B.C."/>
            <person name="Singh A."/>
            <person name="Wilkins M.J."/>
            <person name="Karaoz U."/>
            <person name="Brodie E.L."/>
            <person name="Williams K.H."/>
            <person name="Hubbard S.S."/>
            <person name="Banfield J.F."/>
        </authorList>
    </citation>
    <scope>NUCLEOTIDE SEQUENCE [LARGE SCALE GENOMIC DNA]</scope>
</reference>
<dbReference type="PANTHER" id="PTHR11895">
    <property type="entry name" value="TRANSAMIDASE"/>
    <property type="match status" value="1"/>
</dbReference>
<dbReference type="InterPro" id="IPR036928">
    <property type="entry name" value="AS_sf"/>
</dbReference>
<evidence type="ECO:0000256" key="6">
    <source>
        <dbReference type="ARBA" id="ARBA00047407"/>
    </source>
</evidence>
<dbReference type="Gene3D" id="3.90.1300.10">
    <property type="entry name" value="Amidase signature (AS) domain"/>
    <property type="match status" value="1"/>
</dbReference>
<dbReference type="PROSITE" id="PS00571">
    <property type="entry name" value="AMIDASES"/>
    <property type="match status" value="1"/>
</dbReference>
<dbReference type="AlphaFoldDB" id="A0A1F8AZ55"/>
<comment type="function">
    <text evidence="7">Allows the formation of correctly charged Gln-tRNA(Gln) through the transamidation of misacylated Glu-tRNA(Gln) in organisms which lack glutaminyl-tRNA synthetase. The reaction takes place in the presence of glutamine and ATP through an activated gamma-phospho-Glu-tRNA(Gln).</text>
</comment>
<dbReference type="Pfam" id="PF01425">
    <property type="entry name" value="Amidase"/>
    <property type="match status" value="1"/>
</dbReference>
<evidence type="ECO:0000256" key="7">
    <source>
        <dbReference type="HAMAP-Rule" id="MF_00120"/>
    </source>
</evidence>
<evidence type="ECO:0000256" key="3">
    <source>
        <dbReference type="ARBA" id="ARBA00022741"/>
    </source>
</evidence>
<dbReference type="EC" id="6.3.5.7" evidence="7"/>
<keyword evidence="4 7" id="KW-0067">ATP-binding</keyword>
<dbReference type="Proteomes" id="UP000178313">
    <property type="component" value="Unassembled WGS sequence"/>
</dbReference>
<dbReference type="InterPro" id="IPR023631">
    <property type="entry name" value="Amidase_dom"/>
</dbReference>
<keyword evidence="3 7" id="KW-0547">Nucleotide-binding</keyword>
<evidence type="ECO:0000313" key="10">
    <source>
        <dbReference type="Proteomes" id="UP000178313"/>
    </source>
</evidence>
<proteinExistence type="inferred from homology"/>
<evidence type="ECO:0000256" key="4">
    <source>
        <dbReference type="ARBA" id="ARBA00022840"/>
    </source>
</evidence>
<dbReference type="SUPFAM" id="SSF75304">
    <property type="entry name" value="Amidase signature (AS) enzymes"/>
    <property type="match status" value="1"/>
</dbReference>
<comment type="subunit">
    <text evidence="7">Heterotrimer of A, B and C subunits.</text>
</comment>
<dbReference type="STRING" id="1802513.A3E46_02230"/>
<feature type="active site" description="Charge relay system" evidence="7">
    <location>
        <position position="157"/>
    </location>
</feature>
<dbReference type="PANTHER" id="PTHR11895:SF151">
    <property type="entry name" value="GLUTAMYL-TRNA(GLN) AMIDOTRANSFERASE SUBUNIT A"/>
    <property type="match status" value="1"/>
</dbReference>
<dbReference type="HAMAP" id="MF_00120">
    <property type="entry name" value="GatA"/>
    <property type="match status" value="1"/>
</dbReference>
<feature type="active site" description="Acyl-ester intermediate" evidence="7">
    <location>
        <position position="181"/>
    </location>
</feature>
<feature type="active site" description="Charge relay system" evidence="7">
    <location>
        <position position="82"/>
    </location>
</feature>
<feature type="domain" description="Amidase" evidence="8">
    <location>
        <begin position="24"/>
        <end position="446"/>
    </location>
</feature>
<evidence type="ECO:0000256" key="1">
    <source>
        <dbReference type="ARBA" id="ARBA00008069"/>
    </source>
</evidence>
<gene>
    <name evidence="7" type="primary">gatA</name>
    <name evidence="9" type="ORF">A3E46_02230</name>
</gene>
<dbReference type="InterPro" id="IPR004412">
    <property type="entry name" value="GatA"/>
</dbReference>
<comment type="catalytic activity">
    <reaction evidence="6 7">
        <text>L-glutamyl-tRNA(Gln) + L-glutamine + ATP + H2O = L-glutaminyl-tRNA(Gln) + L-glutamate + ADP + phosphate + H(+)</text>
        <dbReference type="Rhea" id="RHEA:17521"/>
        <dbReference type="Rhea" id="RHEA-COMP:9681"/>
        <dbReference type="Rhea" id="RHEA-COMP:9684"/>
        <dbReference type="ChEBI" id="CHEBI:15377"/>
        <dbReference type="ChEBI" id="CHEBI:15378"/>
        <dbReference type="ChEBI" id="CHEBI:29985"/>
        <dbReference type="ChEBI" id="CHEBI:30616"/>
        <dbReference type="ChEBI" id="CHEBI:43474"/>
        <dbReference type="ChEBI" id="CHEBI:58359"/>
        <dbReference type="ChEBI" id="CHEBI:78520"/>
        <dbReference type="ChEBI" id="CHEBI:78521"/>
        <dbReference type="ChEBI" id="CHEBI:456216"/>
        <dbReference type="EC" id="6.3.5.7"/>
    </reaction>
</comment>
<protein>
    <recommendedName>
        <fullName evidence="7">Glutamyl-tRNA(Gln) amidotransferase subunit A</fullName>
        <shortName evidence="7">Glu-ADT subunit A</shortName>
        <ecNumber evidence="7">6.3.5.7</ecNumber>
    </recommendedName>
</protein>
<dbReference type="GO" id="GO:0030956">
    <property type="term" value="C:glutamyl-tRNA(Gln) amidotransferase complex"/>
    <property type="evidence" value="ECO:0007669"/>
    <property type="project" value="InterPro"/>
</dbReference>
<dbReference type="EMBL" id="MGGZ01000019">
    <property type="protein sequence ID" value="OGM57044.1"/>
    <property type="molecule type" value="Genomic_DNA"/>
</dbReference>
<dbReference type="InterPro" id="IPR000120">
    <property type="entry name" value="Amidase"/>
</dbReference>
<evidence type="ECO:0000256" key="2">
    <source>
        <dbReference type="ARBA" id="ARBA00022598"/>
    </source>
</evidence>
<evidence type="ECO:0000259" key="8">
    <source>
        <dbReference type="Pfam" id="PF01425"/>
    </source>
</evidence>